<dbReference type="Gene3D" id="1.10.260.40">
    <property type="entry name" value="lambda repressor-like DNA-binding domains"/>
    <property type="match status" value="1"/>
</dbReference>
<keyword evidence="4" id="KW-1185">Reference proteome</keyword>
<gene>
    <name evidence="3" type="ORF">JR050_15440</name>
</gene>
<evidence type="ECO:0000259" key="2">
    <source>
        <dbReference type="PROSITE" id="PS50943"/>
    </source>
</evidence>
<protein>
    <submittedName>
        <fullName evidence="3">Helix-turn-helix domain-containing protein</fullName>
    </submittedName>
</protein>
<dbReference type="SUPFAM" id="SSF47413">
    <property type="entry name" value="lambda repressor-like DNA-binding domains"/>
    <property type="match status" value="1"/>
</dbReference>
<dbReference type="Pfam" id="PF01381">
    <property type="entry name" value="HTH_3"/>
    <property type="match status" value="1"/>
</dbReference>
<dbReference type="SMART" id="SM00530">
    <property type="entry name" value="HTH_XRE"/>
    <property type="match status" value="1"/>
</dbReference>
<dbReference type="InterPro" id="IPR050807">
    <property type="entry name" value="TransReg_Diox_bact_type"/>
</dbReference>
<dbReference type="EMBL" id="JAFELM010000039">
    <property type="protein sequence ID" value="MBM6619061.1"/>
    <property type="molecule type" value="Genomic_DNA"/>
</dbReference>
<dbReference type="InterPro" id="IPR010982">
    <property type="entry name" value="Lambda_DNA-bd_dom_sf"/>
</dbReference>
<dbReference type="PANTHER" id="PTHR46797">
    <property type="entry name" value="HTH-TYPE TRANSCRIPTIONAL REGULATOR"/>
    <property type="match status" value="1"/>
</dbReference>
<keyword evidence="1" id="KW-0238">DNA-binding</keyword>
<evidence type="ECO:0000313" key="3">
    <source>
        <dbReference type="EMBL" id="MBM6619061.1"/>
    </source>
</evidence>
<proteinExistence type="predicted"/>
<accession>A0ABS2DNH2</accession>
<reference evidence="3 4" key="1">
    <citation type="submission" date="2021-02" db="EMBL/GenBank/DDBJ databases">
        <title>Bacillus sp. RD4P76, an endophyte from a halophyte.</title>
        <authorList>
            <person name="Sun J.-Q."/>
        </authorList>
    </citation>
    <scope>NUCLEOTIDE SEQUENCE [LARGE SCALE GENOMIC DNA]</scope>
    <source>
        <strain evidence="3 4">RD4P76</strain>
    </source>
</reference>
<sequence>MNGKKIQDLRTKKGMTLSELSKVSGVSKSYLSFIERGIQKNPSIDVIERLAAALEVQPHVIYSKITKPQLSLKELDQEVIELAIEMSKANINKEKLKQLIEILK</sequence>
<organism evidence="3 4">
    <name type="scientific">Bacillus suaedaesalsae</name>
    <dbReference type="NCBI Taxonomy" id="2810349"/>
    <lineage>
        <taxon>Bacteria</taxon>
        <taxon>Bacillati</taxon>
        <taxon>Bacillota</taxon>
        <taxon>Bacilli</taxon>
        <taxon>Bacillales</taxon>
        <taxon>Bacillaceae</taxon>
        <taxon>Bacillus</taxon>
    </lineage>
</organism>
<name>A0ABS2DNH2_9BACI</name>
<comment type="caution">
    <text evidence="3">The sequence shown here is derived from an EMBL/GenBank/DDBJ whole genome shotgun (WGS) entry which is preliminary data.</text>
</comment>
<dbReference type="InterPro" id="IPR001387">
    <property type="entry name" value="Cro/C1-type_HTH"/>
</dbReference>
<evidence type="ECO:0000256" key="1">
    <source>
        <dbReference type="ARBA" id="ARBA00023125"/>
    </source>
</evidence>
<dbReference type="PROSITE" id="PS50943">
    <property type="entry name" value="HTH_CROC1"/>
    <property type="match status" value="1"/>
</dbReference>
<feature type="domain" description="HTH cro/C1-type" evidence="2">
    <location>
        <begin position="6"/>
        <end position="61"/>
    </location>
</feature>
<dbReference type="PANTHER" id="PTHR46797:SF1">
    <property type="entry name" value="METHYLPHOSPHONATE SYNTHASE"/>
    <property type="match status" value="1"/>
</dbReference>
<dbReference type="RefSeq" id="WP_204204419.1">
    <property type="nucleotide sequence ID" value="NZ_JAFELM010000039.1"/>
</dbReference>
<dbReference type="CDD" id="cd00093">
    <property type="entry name" value="HTH_XRE"/>
    <property type="match status" value="1"/>
</dbReference>
<dbReference type="Proteomes" id="UP001518925">
    <property type="component" value="Unassembled WGS sequence"/>
</dbReference>
<evidence type="ECO:0000313" key="4">
    <source>
        <dbReference type="Proteomes" id="UP001518925"/>
    </source>
</evidence>